<organism evidence="3 4">
    <name type="scientific">Flectobacillus roseus</name>
    <dbReference type="NCBI Taxonomy" id="502259"/>
    <lineage>
        <taxon>Bacteria</taxon>
        <taxon>Pseudomonadati</taxon>
        <taxon>Bacteroidota</taxon>
        <taxon>Cytophagia</taxon>
        <taxon>Cytophagales</taxon>
        <taxon>Flectobacillaceae</taxon>
        <taxon>Flectobacillus</taxon>
    </lineage>
</organism>
<dbReference type="PANTHER" id="PTHR43674:SF13">
    <property type="entry name" value="CN HYDROLASE DOMAIN-CONTAINING PROTEIN"/>
    <property type="match status" value="1"/>
</dbReference>
<dbReference type="Pfam" id="PF00795">
    <property type="entry name" value="CN_hydrolase"/>
    <property type="match status" value="1"/>
</dbReference>
<protein>
    <submittedName>
        <fullName evidence="3">Carbon-nitrogen hydrolase family protein</fullName>
    </submittedName>
</protein>
<dbReference type="GO" id="GO:0016787">
    <property type="term" value="F:hydrolase activity"/>
    <property type="evidence" value="ECO:0007669"/>
    <property type="project" value="UniProtKB-KW"/>
</dbReference>
<dbReference type="CDD" id="cd07197">
    <property type="entry name" value="nitrilase"/>
    <property type="match status" value="1"/>
</dbReference>
<comment type="caution">
    <text evidence="3">The sequence shown here is derived from an EMBL/GenBank/DDBJ whole genome shotgun (WGS) entry which is preliminary data.</text>
</comment>
<dbReference type="PROSITE" id="PS50263">
    <property type="entry name" value="CN_HYDROLASE"/>
    <property type="match status" value="1"/>
</dbReference>
<dbReference type="Proteomes" id="UP001236507">
    <property type="component" value="Unassembled WGS sequence"/>
</dbReference>
<keyword evidence="1 3" id="KW-0378">Hydrolase</keyword>
<gene>
    <name evidence="3" type="ORF">QM524_17175</name>
</gene>
<dbReference type="PANTHER" id="PTHR43674">
    <property type="entry name" value="NITRILASE C965.09-RELATED"/>
    <property type="match status" value="1"/>
</dbReference>
<evidence type="ECO:0000313" key="4">
    <source>
        <dbReference type="Proteomes" id="UP001236507"/>
    </source>
</evidence>
<dbReference type="InterPro" id="IPR003010">
    <property type="entry name" value="C-N_Hydrolase"/>
</dbReference>
<dbReference type="InterPro" id="IPR050345">
    <property type="entry name" value="Aliph_Amidase/BUP"/>
</dbReference>
<name>A0ABT6YCN2_9BACT</name>
<dbReference type="Gene3D" id="3.60.110.10">
    <property type="entry name" value="Carbon-nitrogen hydrolase"/>
    <property type="match status" value="1"/>
</dbReference>
<accession>A0ABT6YCN2</accession>
<dbReference type="SUPFAM" id="SSF56317">
    <property type="entry name" value="Carbon-nitrogen hydrolase"/>
    <property type="match status" value="1"/>
</dbReference>
<proteinExistence type="predicted"/>
<dbReference type="EMBL" id="JASHIF010000015">
    <property type="protein sequence ID" value="MDI9860951.1"/>
    <property type="molecule type" value="Genomic_DNA"/>
</dbReference>
<keyword evidence="4" id="KW-1185">Reference proteome</keyword>
<feature type="domain" description="CN hydrolase" evidence="2">
    <location>
        <begin position="106"/>
        <end position="373"/>
    </location>
</feature>
<evidence type="ECO:0000313" key="3">
    <source>
        <dbReference type="EMBL" id="MDI9860951.1"/>
    </source>
</evidence>
<evidence type="ECO:0000256" key="1">
    <source>
        <dbReference type="ARBA" id="ARBA00022801"/>
    </source>
</evidence>
<reference evidence="3 4" key="1">
    <citation type="submission" date="2023-05" db="EMBL/GenBank/DDBJ databases">
        <title>Novel species of genus Flectobacillus isolated from stream in China.</title>
        <authorList>
            <person name="Lu H."/>
        </authorList>
    </citation>
    <scope>NUCLEOTIDE SEQUENCE [LARGE SCALE GENOMIC DNA]</scope>
    <source>
        <strain evidence="3 4">KCTC 42575</strain>
    </source>
</reference>
<dbReference type="RefSeq" id="WP_283345520.1">
    <property type="nucleotide sequence ID" value="NZ_JASHIF010000015.1"/>
</dbReference>
<evidence type="ECO:0000259" key="2">
    <source>
        <dbReference type="PROSITE" id="PS50263"/>
    </source>
</evidence>
<dbReference type="InterPro" id="IPR036526">
    <property type="entry name" value="C-N_Hydrolase_sf"/>
</dbReference>
<sequence>MKKLLLLIPVLLLFGYLIWSNLDRQELDLPTDAQFRDYQTIGIDSSRGNLIGIQPFMVTADYSSEKAFYKKMDGYFAQLKQRHWLNSKSIVVLPEYLGTWLVTVNEKHSVYTSSSSAKALQTMALSNLGSYASAYLSVPDSVKVHPRYAIFKMKAEIMAKIYGNVFKKIASTYQVHIVAGSILLPNPKVENNEIIPQDGLMYNVSAVFRPNGSIAIDLVKKSFPIAEEQAFLAASPIQNLPSFDTPAGKLGVLICADSWFQEGYQVLKQKGVKILAVPSFCSINFGWQIPWTGYSGWPTPAQAKADIGILTEGQAWLKYAMVGKAFTVGNMQAGMNVFLKGQLWDFGFDGRTTSTLGTKSYTDNQSLSSTVTCLWL</sequence>